<feature type="transmembrane region" description="Helical" evidence="1">
    <location>
        <begin position="48"/>
        <end position="65"/>
    </location>
</feature>
<keyword evidence="1" id="KW-0472">Membrane</keyword>
<sequence>MSKSPFRVIFESCAGFFFTVLVLVLANLFDSFIDNYYYEQIVQFMNDYFDLVIIGSVIGLVANFVRALHFPFNTPSPLIHAINSLLFTYVLVRFLELVDFMVGVRLIERMLDSSWVVPLMYIGFFLLTFIGGMIGIFVDLFKHEGKGKNCEEKMKEWGEKKNAKSEKEKEEWEKWNKFTTAVKSGFKEFEKSMKEKKGKK</sequence>
<accession>A0A0G0K3I0</accession>
<keyword evidence="1" id="KW-0812">Transmembrane</keyword>
<evidence type="ECO:0000256" key="1">
    <source>
        <dbReference type="SAM" id="Phobius"/>
    </source>
</evidence>
<organism evidence="2 3">
    <name type="scientific">candidate division WS6 bacterium GW2011_GWA2_37_6</name>
    <dbReference type="NCBI Taxonomy" id="1619087"/>
    <lineage>
        <taxon>Bacteria</taxon>
        <taxon>Candidatus Dojkabacteria</taxon>
    </lineage>
</organism>
<proteinExistence type="predicted"/>
<dbReference type="EMBL" id="LBTH01000033">
    <property type="protein sequence ID" value="KKQ35176.1"/>
    <property type="molecule type" value="Genomic_DNA"/>
</dbReference>
<protein>
    <submittedName>
        <fullName evidence="2">Uncharacterized protein</fullName>
    </submittedName>
</protein>
<comment type="caution">
    <text evidence="2">The sequence shown here is derived from an EMBL/GenBank/DDBJ whole genome shotgun (WGS) entry which is preliminary data.</text>
</comment>
<dbReference type="AlphaFoldDB" id="A0A0G0K3I0"/>
<evidence type="ECO:0000313" key="2">
    <source>
        <dbReference type="EMBL" id="KKQ35176.1"/>
    </source>
</evidence>
<evidence type="ECO:0000313" key="3">
    <source>
        <dbReference type="Proteomes" id="UP000034852"/>
    </source>
</evidence>
<feature type="transmembrane region" description="Helical" evidence="1">
    <location>
        <begin position="115"/>
        <end position="138"/>
    </location>
</feature>
<gene>
    <name evidence="2" type="ORF">US52_C0033G0008</name>
</gene>
<dbReference type="Proteomes" id="UP000034852">
    <property type="component" value="Unassembled WGS sequence"/>
</dbReference>
<reference evidence="2 3" key="1">
    <citation type="journal article" date="2015" name="Nature">
        <title>rRNA introns, odd ribosomes, and small enigmatic genomes across a large radiation of phyla.</title>
        <authorList>
            <person name="Brown C.T."/>
            <person name="Hug L.A."/>
            <person name="Thomas B.C."/>
            <person name="Sharon I."/>
            <person name="Castelle C.J."/>
            <person name="Singh A."/>
            <person name="Wilkins M.J."/>
            <person name="Williams K.H."/>
            <person name="Banfield J.F."/>
        </authorList>
    </citation>
    <scope>NUCLEOTIDE SEQUENCE [LARGE SCALE GENOMIC DNA]</scope>
</reference>
<feature type="transmembrane region" description="Helical" evidence="1">
    <location>
        <begin position="77"/>
        <end position="95"/>
    </location>
</feature>
<name>A0A0G0K3I0_9BACT</name>
<keyword evidence="1" id="KW-1133">Transmembrane helix</keyword>
<feature type="transmembrane region" description="Helical" evidence="1">
    <location>
        <begin position="7"/>
        <end position="28"/>
    </location>
</feature>